<dbReference type="AlphaFoldDB" id="A0A7J5BBJ2"/>
<accession>A0A7J5BBJ2</accession>
<sequence length="125" mass="13379">MRHWRNRLAEERGSATVEWTLVAGLLTLVFLSVLQVGFAMHIRTTLIDAAAEGARHAGLEGATAMDGYLRTEALIATAVSADYVEDITVERGETLVTVTVRAPLPLIGLIGFPDGVEVTAHAPVE</sequence>
<dbReference type="InterPro" id="IPR012495">
    <property type="entry name" value="TadE-like_dom"/>
</dbReference>
<keyword evidence="1" id="KW-1133">Transmembrane helix</keyword>
<dbReference type="EMBL" id="WBKB01000003">
    <property type="protein sequence ID" value="KAB1643513.1"/>
    <property type="molecule type" value="Genomic_DNA"/>
</dbReference>
<comment type="caution">
    <text evidence="3">The sequence shown here is derived from an EMBL/GenBank/DDBJ whole genome shotgun (WGS) entry which is preliminary data.</text>
</comment>
<dbReference type="OrthoDB" id="3826566at2"/>
<reference evidence="3 4" key="1">
    <citation type="submission" date="2019-09" db="EMBL/GenBank/DDBJ databases">
        <title>Phylogeny of genus Pseudoclavibacter and closely related genus.</title>
        <authorList>
            <person name="Li Y."/>
        </authorList>
    </citation>
    <scope>NUCLEOTIDE SEQUENCE [LARGE SCALE GENOMIC DNA]</scope>
    <source>
        <strain evidence="3 4">KCTC 13959</strain>
    </source>
</reference>
<gene>
    <name evidence="3" type="ORF">F8O05_06405</name>
</gene>
<evidence type="ECO:0000313" key="3">
    <source>
        <dbReference type="EMBL" id="KAB1643513.1"/>
    </source>
</evidence>
<evidence type="ECO:0000256" key="1">
    <source>
        <dbReference type="SAM" id="Phobius"/>
    </source>
</evidence>
<feature type="domain" description="TadE-like" evidence="2">
    <location>
        <begin position="13"/>
        <end position="55"/>
    </location>
</feature>
<organism evidence="3 4">
    <name type="scientific">Gulosibacter chungangensis</name>
    <dbReference type="NCBI Taxonomy" id="979746"/>
    <lineage>
        <taxon>Bacteria</taxon>
        <taxon>Bacillati</taxon>
        <taxon>Actinomycetota</taxon>
        <taxon>Actinomycetes</taxon>
        <taxon>Micrococcales</taxon>
        <taxon>Microbacteriaceae</taxon>
        <taxon>Gulosibacter</taxon>
    </lineage>
</organism>
<feature type="transmembrane region" description="Helical" evidence="1">
    <location>
        <begin position="21"/>
        <end position="42"/>
    </location>
</feature>
<dbReference type="Pfam" id="PF07811">
    <property type="entry name" value="TadE"/>
    <property type="match status" value="1"/>
</dbReference>
<name>A0A7J5BBJ2_9MICO</name>
<keyword evidence="4" id="KW-1185">Reference proteome</keyword>
<keyword evidence="1" id="KW-0812">Transmembrane</keyword>
<dbReference type="Proteomes" id="UP000433493">
    <property type="component" value="Unassembled WGS sequence"/>
</dbReference>
<proteinExistence type="predicted"/>
<dbReference type="RefSeq" id="WP_158051928.1">
    <property type="nucleotide sequence ID" value="NZ_WBKB01000003.1"/>
</dbReference>
<protein>
    <submittedName>
        <fullName evidence="3">Pilus assembly protein</fullName>
    </submittedName>
</protein>
<keyword evidence="1" id="KW-0472">Membrane</keyword>
<evidence type="ECO:0000313" key="4">
    <source>
        <dbReference type="Proteomes" id="UP000433493"/>
    </source>
</evidence>
<evidence type="ECO:0000259" key="2">
    <source>
        <dbReference type="Pfam" id="PF07811"/>
    </source>
</evidence>